<organism>
    <name type="scientific">Branchiostoma floridae</name>
    <name type="common">Florida lancelet</name>
    <name type="synonym">Amphioxus</name>
    <dbReference type="NCBI Taxonomy" id="7739"/>
    <lineage>
        <taxon>Eukaryota</taxon>
        <taxon>Metazoa</taxon>
        <taxon>Chordata</taxon>
        <taxon>Cephalochordata</taxon>
        <taxon>Leptocardii</taxon>
        <taxon>Amphioxiformes</taxon>
        <taxon>Branchiostomatidae</taxon>
        <taxon>Branchiostoma</taxon>
    </lineage>
</organism>
<protein>
    <submittedName>
        <fullName evidence="1">Uncharacterized protein</fullName>
    </submittedName>
</protein>
<sequence>MQSPVVVERFIKVQNKDNGIINVACLGGGPGSDVLGVLDYFLKAGFEGKLNIHLFDKMDKWGRCWETLETAIKAELSEDRVTVSFHDFDVTADDKNNPDVENADIITMHYFMEEVYSERDNPNVKACFHYIIQKAKPGALLLYSGMFWYQVIGWVHQLLTPNCKPLTPGTEVTGRWIGPDPAIQVDLKQEVDLKLFDDIRDKLENYMYYSDDRREVSQRYKGRVIYRLYQK</sequence>
<dbReference type="InParanoid" id="C3YXE6"/>
<dbReference type="AlphaFoldDB" id="C3YXE6"/>
<evidence type="ECO:0000313" key="1">
    <source>
        <dbReference type="EMBL" id="EEN55164.1"/>
    </source>
</evidence>
<proteinExistence type="predicted"/>
<accession>C3YXE6</accession>
<reference evidence="1" key="1">
    <citation type="journal article" date="2008" name="Nature">
        <title>The amphioxus genome and the evolution of the chordate karyotype.</title>
        <authorList>
            <consortium name="US DOE Joint Genome Institute (JGI-PGF)"/>
            <person name="Putnam N.H."/>
            <person name="Butts T."/>
            <person name="Ferrier D.E.K."/>
            <person name="Furlong R.F."/>
            <person name="Hellsten U."/>
            <person name="Kawashima T."/>
            <person name="Robinson-Rechavi M."/>
            <person name="Shoguchi E."/>
            <person name="Terry A."/>
            <person name="Yu J.-K."/>
            <person name="Benito-Gutierrez E.L."/>
            <person name="Dubchak I."/>
            <person name="Garcia-Fernandez J."/>
            <person name="Gibson-Brown J.J."/>
            <person name="Grigoriev I.V."/>
            <person name="Horton A.C."/>
            <person name="de Jong P.J."/>
            <person name="Jurka J."/>
            <person name="Kapitonov V.V."/>
            <person name="Kohara Y."/>
            <person name="Kuroki Y."/>
            <person name="Lindquist E."/>
            <person name="Lucas S."/>
            <person name="Osoegawa K."/>
            <person name="Pennacchio L.A."/>
            <person name="Salamov A.A."/>
            <person name="Satou Y."/>
            <person name="Sauka-Spengler T."/>
            <person name="Schmutz J."/>
            <person name="Shin-I T."/>
            <person name="Toyoda A."/>
            <person name="Bronner-Fraser M."/>
            <person name="Fujiyama A."/>
            <person name="Holland L.Z."/>
            <person name="Holland P.W.H."/>
            <person name="Satoh N."/>
            <person name="Rokhsar D.S."/>
        </authorList>
    </citation>
    <scope>NUCLEOTIDE SEQUENCE [LARGE SCALE GENOMIC DNA]</scope>
    <source>
        <strain evidence="1">S238N-H82</strain>
        <tissue evidence="1">Testes</tissue>
    </source>
</reference>
<name>C3YXE6_BRAFL</name>
<gene>
    <name evidence="1" type="ORF">BRAFLDRAFT_81819</name>
</gene>
<dbReference type="EMBL" id="GG666562">
    <property type="protein sequence ID" value="EEN55164.1"/>
    <property type="molecule type" value="Genomic_DNA"/>
</dbReference>